<gene>
    <name evidence="1" type="ORF">POL72_12915</name>
</gene>
<reference evidence="1 2" key="1">
    <citation type="submission" date="2023-01" db="EMBL/GenBank/DDBJ databases">
        <title>Minimal conservation of predation-associated metabolite biosynthetic gene clusters underscores biosynthetic potential of Myxococcota including descriptions for ten novel species: Archangium lansinium sp. nov., Myxococcus landrumus sp. nov., Nannocystis bai.</title>
        <authorList>
            <person name="Ahearne A."/>
            <person name="Stevens C."/>
            <person name="Dowd S."/>
        </authorList>
    </citation>
    <scope>NUCLEOTIDE SEQUENCE [LARGE SCALE GENOMIC DNA]</scope>
    <source>
        <strain evidence="1 2">WIWO2</strain>
    </source>
</reference>
<proteinExistence type="predicted"/>
<sequence length="89" mass="10239">MFPDWEYYFRASMPAQDCEALLAKVASREGLQPISEHRQLDGQGDWGPLTPPAWWQPTWISSHHHGRRGDVNTCAMCRGGTFYYWTGSH</sequence>
<dbReference type="Proteomes" id="UP001217485">
    <property type="component" value="Unassembled WGS sequence"/>
</dbReference>
<dbReference type="RefSeq" id="WP_272095475.1">
    <property type="nucleotide sequence ID" value="NZ_JAQNDK010000001.1"/>
</dbReference>
<accession>A0ABT5BYX6</accession>
<name>A0ABT5BYX6_9BACT</name>
<comment type="caution">
    <text evidence="1">The sequence shown here is derived from an EMBL/GenBank/DDBJ whole genome shotgun (WGS) entry which is preliminary data.</text>
</comment>
<protein>
    <submittedName>
        <fullName evidence="1">Uncharacterized protein</fullName>
    </submittedName>
</protein>
<evidence type="ECO:0000313" key="1">
    <source>
        <dbReference type="EMBL" id="MDC0678638.1"/>
    </source>
</evidence>
<evidence type="ECO:0000313" key="2">
    <source>
        <dbReference type="Proteomes" id="UP001217485"/>
    </source>
</evidence>
<dbReference type="EMBL" id="JAQNDK010000001">
    <property type="protein sequence ID" value="MDC0678638.1"/>
    <property type="molecule type" value="Genomic_DNA"/>
</dbReference>
<keyword evidence="2" id="KW-1185">Reference proteome</keyword>
<organism evidence="1 2">
    <name type="scientific">Sorangium atrum</name>
    <dbReference type="NCBI Taxonomy" id="2995308"/>
    <lineage>
        <taxon>Bacteria</taxon>
        <taxon>Pseudomonadati</taxon>
        <taxon>Myxococcota</taxon>
        <taxon>Polyangia</taxon>
        <taxon>Polyangiales</taxon>
        <taxon>Polyangiaceae</taxon>
        <taxon>Sorangium</taxon>
    </lineage>
</organism>